<comment type="caution">
    <text evidence="2">The sequence shown here is derived from an EMBL/GenBank/DDBJ whole genome shotgun (WGS) entry which is preliminary data.</text>
</comment>
<organism evidence="2 3">
    <name type="scientific">Prorocentrum cordatum</name>
    <dbReference type="NCBI Taxonomy" id="2364126"/>
    <lineage>
        <taxon>Eukaryota</taxon>
        <taxon>Sar</taxon>
        <taxon>Alveolata</taxon>
        <taxon>Dinophyceae</taxon>
        <taxon>Prorocentrales</taxon>
        <taxon>Prorocentraceae</taxon>
        <taxon>Prorocentrum</taxon>
    </lineage>
</organism>
<keyword evidence="3" id="KW-1185">Reference proteome</keyword>
<gene>
    <name evidence="2" type="ORF">PCOR1329_LOCUS75899</name>
</gene>
<evidence type="ECO:0000313" key="2">
    <source>
        <dbReference type="EMBL" id="CAK0897845.1"/>
    </source>
</evidence>
<proteinExistence type="predicted"/>
<evidence type="ECO:0000313" key="3">
    <source>
        <dbReference type="Proteomes" id="UP001189429"/>
    </source>
</evidence>
<reference evidence="2" key="1">
    <citation type="submission" date="2023-10" db="EMBL/GenBank/DDBJ databases">
        <authorList>
            <person name="Chen Y."/>
            <person name="Shah S."/>
            <person name="Dougan E. K."/>
            <person name="Thang M."/>
            <person name="Chan C."/>
        </authorList>
    </citation>
    <scope>NUCLEOTIDE SEQUENCE [LARGE SCALE GENOMIC DNA]</scope>
</reference>
<dbReference type="Proteomes" id="UP001189429">
    <property type="component" value="Unassembled WGS sequence"/>
</dbReference>
<accession>A0ABN9XI94</accession>
<feature type="chain" id="PRO_5045313441" evidence="1">
    <location>
        <begin position="20"/>
        <end position="147"/>
    </location>
</feature>
<feature type="signal peptide" evidence="1">
    <location>
        <begin position="1"/>
        <end position="19"/>
    </location>
</feature>
<dbReference type="EMBL" id="CAUYUJ010020392">
    <property type="protein sequence ID" value="CAK0897845.1"/>
    <property type="molecule type" value="Genomic_DNA"/>
</dbReference>
<sequence length="147" mass="16017">MAIGKALLAVGLCTAEALSDEDVGYHRLFETANDEFDNRCAPSMGKEMPKYLQGGSFVIGSVGQQEMGDRHFVGYLDAFGKYTRYTVEDGQVCATYRMMRTGFYNNSVEAGTIASGLLFYPVVCGKSRHCASPALLKAIFRGASRKS</sequence>
<keyword evidence="1" id="KW-0732">Signal</keyword>
<evidence type="ECO:0000256" key="1">
    <source>
        <dbReference type="SAM" id="SignalP"/>
    </source>
</evidence>
<protein>
    <submittedName>
        <fullName evidence="2">Uncharacterized protein</fullName>
    </submittedName>
</protein>
<name>A0ABN9XI94_9DINO</name>